<dbReference type="AlphaFoldDB" id="A0A4V2PD75"/>
<reference evidence="3 4" key="1">
    <citation type="submission" date="2019-03" db="EMBL/GenBank/DDBJ databases">
        <title>Genomic Encyclopedia of Archaeal and Bacterial Type Strains, Phase II (KMG-II): from individual species to whole genera.</title>
        <authorList>
            <person name="Goeker M."/>
        </authorList>
    </citation>
    <scope>NUCLEOTIDE SEQUENCE [LARGE SCALE GENOMIC DNA]</scope>
    <source>
        <strain evidence="3 4">DSM 27697</strain>
    </source>
</reference>
<dbReference type="PANTHER" id="PTHR38075:SF1">
    <property type="entry name" value="DUF4139 DOMAIN-CONTAINING PROTEIN"/>
    <property type="match status" value="1"/>
</dbReference>
<dbReference type="OrthoDB" id="9808067at2"/>
<evidence type="ECO:0000313" key="3">
    <source>
        <dbReference type="EMBL" id="TCK04106.1"/>
    </source>
</evidence>
<gene>
    <name evidence="3" type="ORF">CLV83_3521</name>
</gene>
<organism evidence="3 4">
    <name type="scientific">Marinobacterium mangrovicola</name>
    <dbReference type="NCBI Taxonomy" id="1476959"/>
    <lineage>
        <taxon>Bacteria</taxon>
        <taxon>Pseudomonadati</taxon>
        <taxon>Pseudomonadota</taxon>
        <taxon>Gammaproteobacteria</taxon>
        <taxon>Oceanospirillales</taxon>
        <taxon>Oceanospirillaceae</taxon>
        <taxon>Marinobacterium</taxon>
    </lineage>
</organism>
<protein>
    <recommendedName>
        <fullName evidence="2">DUF4139 domain-containing protein</fullName>
    </recommendedName>
</protein>
<name>A0A4V2PD75_9GAMM</name>
<keyword evidence="1" id="KW-0732">Signal</keyword>
<evidence type="ECO:0000313" key="4">
    <source>
        <dbReference type="Proteomes" id="UP000294546"/>
    </source>
</evidence>
<dbReference type="Proteomes" id="UP000294546">
    <property type="component" value="Unassembled WGS sequence"/>
</dbReference>
<dbReference type="PANTHER" id="PTHR38075">
    <property type="entry name" value="DUF4139 DOMAIN-CONTAINING PROTEIN"/>
    <property type="match status" value="1"/>
</dbReference>
<dbReference type="Pfam" id="PF13598">
    <property type="entry name" value="DUF4139"/>
    <property type="match status" value="1"/>
</dbReference>
<feature type="signal peptide" evidence="1">
    <location>
        <begin position="1"/>
        <end position="28"/>
    </location>
</feature>
<comment type="caution">
    <text evidence="3">The sequence shown here is derived from an EMBL/GenBank/DDBJ whole genome shotgun (WGS) entry which is preliminary data.</text>
</comment>
<dbReference type="InterPro" id="IPR037291">
    <property type="entry name" value="DUF4139"/>
</dbReference>
<sequence length="468" mass="50761">MFHPKPKHFIPFSLAPLGLALLSQGALAAPDLVLDAEDRSSRILTIYQQDLALFNEIYPLTLDTTAAEIRLDDISNRLQPDSIFATGIGPLRRIELGGSNPGFSQRLQDLQGEEIELIHQDGATDPRQVTLLFVEGSGIQVADNGATEFIPFTGPWRIRIPGTDQPTSGAQLSLMGSGEPGNQLELSYLANGLSWQAGYQLEILSAGKQIRLEGRATLTNNSGTDLEAAEVRLLAGKVNQPNNGRVPVYAMAAKLEMGAADAAPNRETTQDYQLYPLPEPVSLKQGASISVPLQAPIEMALSSDYRFDQSVYGGAQAQSQVGHPRHDISFTLPNDETADVPLPGGSARVYREVENRGLTYVGGQQLGDTAAGEEVTLTLGEAFDLTVETEQTEFQRQGANTVVGYKVSIRNSGKEDRTLDYRAIFNQPRIMLASSERGEDIGAIQSWTLDIPAGGEKILEYSVRLLRN</sequence>
<dbReference type="EMBL" id="SMFU01000011">
    <property type="protein sequence ID" value="TCK04106.1"/>
    <property type="molecule type" value="Genomic_DNA"/>
</dbReference>
<accession>A0A4V2PD75</accession>
<keyword evidence="4" id="KW-1185">Reference proteome</keyword>
<evidence type="ECO:0000259" key="2">
    <source>
        <dbReference type="Pfam" id="PF13598"/>
    </source>
</evidence>
<proteinExistence type="predicted"/>
<evidence type="ECO:0000256" key="1">
    <source>
        <dbReference type="SAM" id="SignalP"/>
    </source>
</evidence>
<feature type="domain" description="DUF4139" evidence="2">
    <location>
        <begin position="184"/>
        <end position="464"/>
    </location>
</feature>
<dbReference type="RefSeq" id="WP_132295465.1">
    <property type="nucleotide sequence ID" value="NZ_SMFU01000011.1"/>
</dbReference>
<feature type="chain" id="PRO_5020454696" description="DUF4139 domain-containing protein" evidence="1">
    <location>
        <begin position="29"/>
        <end position="468"/>
    </location>
</feature>